<dbReference type="EMBL" id="MLKD01000025">
    <property type="protein sequence ID" value="OQE16175.1"/>
    <property type="molecule type" value="Genomic_DNA"/>
</dbReference>
<evidence type="ECO:0000313" key="9">
    <source>
        <dbReference type="Proteomes" id="UP000191285"/>
    </source>
</evidence>
<evidence type="ECO:0000259" key="7">
    <source>
        <dbReference type="PROSITE" id="PS50850"/>
    </source>
</evidence>
<organism evidence="8 9">
    <name type="scientific">Penicillium steckii</name>
    <dbReference type="NCBI Taxonomy" id="303698"/>
    <lineage>
        <taxon>Eukaryota</taxon>
        <taxon>Fungi</taxon>
        <taxon>Dikarya</taxon>
        <taxon>Ascomycota</taxon>
        <taxon>Pezizomycotina</taxon>
        <taxon>Eurotiomycetes</taxon>
        <taxon>Eurotiomycetidae</taxon>
        <taxon>Eurotiales</taxon>
        <taxon>Aspergillaceae</taxon>
        <taxon>Penicillium</taxon>
    </lineage>
</organism>
<dbReference type="InterPro" id="IPR036259">
    <property type="entry name" value="MFS_trans_sf"/>
</dbReference>
<feature type="transmembrane region" description="Helical" evidence="6">
    <location>
        <begin position="358"/>
        <end position="375"/>
    </location>
</feature>
<keyword evidence="9" id="KW-1185">Reference proteome</keyword>
<feature type="transmembrane region" description="Helical" evidence="6">
    <location>
        <begin position="282"/>
        <end position="305"/>
    </location>
</feature>
<evidence type="ECO:0000256" key="3">
    <source>
        <dbReference type="ARBA" id="ARBA00022989"/>
    </source>
</evidence>
<comment type="subcellular location">
    <subcellularLocation>
        <location evidence="1">Membrane</location>
        <topology evidence="1">Multi-pass membrane protein</topology>
    </subcellularLocation>
</comment>
<feature type="transmembrane region" description="Helical" evidence="6">
    <location>
        <begin position="387"/>
        <end position="407"/>
    </location>
</feature>
<feature type="compositionally biased region" description="Polar residues" evidence="5">
    <location>
        <begin position="18"/>
        <end position="27"/>
    </location>
</feature>
<dbReference type="InterPro" id="IPR020846">
    <property type="entry name" value="MFS_dom"/>
</dbReference>
<proteinExistence type="predicted"/>
<protein>
    <recommendedName>
        <fullName evidence="7">Major facilitator superfamily (MFS) profile domain-containing protein</fullName>
    </recommendedName>
</protein>
<feature type="domain" description="Major facilitator superfamily (MFS) profile" evidence="7">
    <location>
        <begin position="58"/>
        <end position="548"/>
    </location>
</feature>
<name>A0A1V6SQ39_9EURO</name>
<keyword evidence="4 6" id="KW-0472">Membrane</keyword>
<evidence type="ECO:0000313" key="8">
    <source>
        <dbReference type="EMBL" id="OQE16175.1"/>
    </source>
</evidence>
<evidence type="ECO:0000256" key="1">
    <source>
        <dbReference type="ARBA" id="ARBA00004141"/>
    </source>
</evidence>
<feature type="transmembrane region" description="Helical" evidence="6">
    <location>
        <begin position="325"/>
        <end position="346"/>
    </location>
</feature>
<dbReference type="AlphaFoldDB" id="A0A1V6SQ39"/>
<dbReference type="Gene3D" id="1.20.1250.20">
    <property type="entry name" value="MFS general substrate transporter like domains"/>
    <property type="match status" value="2"/>
</dbReference>
<feature type="region of interest" description="Disordered" evidence="5">
    <location>
        <begin position="1"/>
        <end position="45"/>
    </location>
</feature>
<feature type="compositionally biased region" description="Basic and acidic residues" evidence="5">
    <location>
        <begin position="28"/>
        <end position="37"/>
    </location>
</feature>
<feature type="transmembrane region" description="Helical" evidence="6">
    <location>
        <begin position="524"/>
        <end position="543"/>
    </location>
</feature>
<comment type="caution">
    <text evidence="8">The sequence shown here is derived from an EMBL/GenBank/DDBJ whole genome shotgun (WGS) entry which is preliminary data.</text>
</comment>
<dbReference type="PROSITE" id="PS50850">
    <property type="entry name" value="MFS"/>
    <property type="match status" value="1"/>
</dbReference>
<dbReference type="GO" id="GO:0000329">
    <property type="term" value="C:fungal-type vacuole membrane"/>
    <property type="evidence" value="ECO:0007669"/>
    <property type="project" value="TreeGrafter"/>
</dbReference>
<evidence type="ECO:0000256" key="2">
    <source>
        <dbReference type="ARBA" id="ARBA00022692"/>
    </source>
</evidence>
<dbReference type="PANTHER" id="PTHR23501:SF33">
    <property type="entry name" value="MAJOR FACILITATOR SUPERFAMILY (MFS) PROFILE DOMAIN-CONTAINING PROTEIN"/>
    <property type="match status" value="1"/>
</dbReference>
<feature type="transmembrane region" description="Helical" evidence="6">
    <location>
        <begin position="419"/>
        <end position="441"/>
    </location>
</feature>
<reference evidence="9" key="1">
    <citation type="journal article" date="2017" name="Nat. Microbiol.">
        <title>Global analysis of biosynthetic gene clusters reveals vast potential of secondary metabolite production in Penicillium species.</title>
        <authorList>
            <person name="Nielsen J.C."/>
            <person name="Grijseels S."/>
            <person name="Prigent S."/>
            <person name="Ji B."/>
            <person name="Dainat J."/>
            <person name="Nielsen K.F."/>
            <person name="Frisvad J.C."/>
            <person name="Workman M."/>
            <person name="Nielsen J."/>
        </authorList>
    </citation>
    <scope>NUCLEOTIDE SEQUENCE [LARGE SCALE GENOMIC DNA]</scope>
    <source>
        <strain evidence="9">IBT 24891</strain>
    </source>
</reference>
<dbReference type="OrthoDB" id="6770063at2759"/>
<feature type="transmembrane region" description="Helical" evidence="6">
    <location>
        <begin position="251"/>
        <end position="270"/>
    </location>
</feature>
<feature type="transmembrane region" description="Helical" evidence="6">
    <location>
        <begin position="184"/>
        <end position="203"/>
    </location>
</feature>
<accession>A0A1V6SQ39</accession>
<feature type="transmembrane region" description="Helical" evidence="6">
    <location>
        <begin position="209"/>
        <end position="231"/>
    </location>
</feature>
<sequence length="548" mass="58844">MAGNPQYATQDAPENDQPRNTKTQSINDSREVDEERPLLGQSDETTPIVKPLTGVGTIIGVLLLGEFISNADATLVMAAAGLVSSEFDRLRDASWLSTGYTLGLCAAQPMYGKLSDIYGRKPLLLASYFLFGLGCIICGVGSQMWMVILGRAISGMGGAGIMTVSSVIITDIVPRREVASWRAYVNIAMTLGRSLGGPLGGWLSDTIGWRWLFLLQAPFVALAAFLVIIKLEVAQKTAFDEETSLSKLSKVDFLGTGLLGLAIVAITGLLDQGGKSFPWNSWVTAVMGGAGSLLLISFVVVEAYVAKEPIFNLRILRKPNVATSYIVTFLQITAQLGMLFSVPLYFQVTENASTTASGVHLVPAVVGNTVGGLLAGTFIRKTGRYKVLVVLAGLVASISYVLLYFFWNGHTSSWESFYIFPGGIGTGIASASAFIAMTALLAPEEMAMATAGYMLLVSFAMTAGVTTSNSVLGMEFQRQLRLNLRGPGSEKVIRRAMANTGYISHLKGQLREIVLDCYLSGLKHTYIVSFVCSIAAAFFGLFIRHHQL</sequence>
<keyword evidence="2 6" id="KW-0812">Transmembrane</keyword>
<feature type="transmembrane region" description="Helical" evidence="6">
    <location>
        <begin position="453"/>
        <end position="472"/>
    </location>
</feature>
<dbReference type="PANTHER" id="PTHR23501">
    <property type="entry name" value="MAJOR FACILITATOR SUPERFAMILY"/>
    <property type="match status" value="1"/>
</dbReference>
<feature type="transmembrane region" description="Helical" evidence="6">
    <location>
        <begin position="123"/>
        <end position="146"/>
    </location>
</feature>
<dbReference type="InterPro" id="IPR011701">
    <property type="entry name" value="MFS"/>
</dbReference>
<dbReference type="Pfam" id="PF07690">
    <property type="entry name" value="MFS_1"/>
    <property type="match status" value="1"/>
</dbReference>
<keyword evidence="3 6" id="KW-1133">Transmembrane helix</keyword>
<dbReference type="SUPFAM" id="SSF103473">
    <property type="entry name" value="MFS general substrate transporter"/>
    <property type="match status" value="1"/>
</dbReference>
<gene>
    <name evidence="8" type="ORF">PENSTE_c025G00063</name>
</gene>
<evidence type="ECO:0000256" key="4">
    <source>
        <dbReference type="ARBA" id="ARBA00023136"/>
    </source>
</evidence>
<dbReference type="Proteomes" id="UP000191285">
    <property type="component" value="Unassembled WGS sequence"/>
</dbReference>
<evidence type="ECO:0000256" key="5">
    <source>
        <dbReference type="SAM" id="MobiDB-lite"/>
    </source>
</evidence>
<dbReference type="GO" id="GO:0015174">
    <property type="term" value="F:basic amino acid transmembrane transporter activity"/>
    <property type="evidence" value="ECO:0007669"/>
    <property type="project" value="TreeGrafter"/>
</dbReference>
<feature type="transmembrane region" description="Helical" evidence="6">
    <location>
        <begin position="152"/>
        <end position="172"/>
    </location>
</feature>
<evidence type="ECO:0000256" key="6">
    <source>
        <dbReference type="SAM" id="Phobius"/>
    </source>
</evidence>